<evidence type="ECO:0000256" key="2">
    <source>
        <dbReference type="SAM" id="Phobius"/>
    </source>
</evidence>
<protein>
    <submittedName>
        <fullName evidence="3">Uncharacterized protein</fullName>
    </submittedName>
</protein>
<feature type="compositionally biased region" description="Polar residues" evidence="1">
    <location>
        <begin position="455"/>
        <end position="472"/>
    </location>
</feature>
<feature type="transmembrane region" description="Helical" evidence="2">
    <location>
        <begin position="86"/>
        <end position="105"/>
    </location>
</feature>
<dbReference type="EMBL" id="HG722920">
    <property type="protein sequence ID" value="CDJ64225.1"/>
    <property type="molecule type" value="Genomic_DNA"/>
</dbReference>
<evidence type="ECO:0000313" key="3">
    <source>
        <dbReference type="EMBL" id="CDJ64225.1"/>
    </source>
</evidence>
<feature type="transmembrane region" description="Helical" evidence="2">
    <location>
        <begin position="21"/>
        <end position="39"/>
    </location>
</feature>
<feature type="transmembrane region" description="Helical" evidence="2">
    <location>
        <begin position="51"/>
        <end position="74"/>
    </location>
</feature>
<reference evidence="3" key="2">
    <citation type="submission" date="2013-10" db="EMBL/GenBank/DDBJ databases">
        <authorList>
            <person name="Aslett M."/>
        </authorList>
    </citation>
    <scope>NUCLEOTIDE SEQUENCE [LARGE SCALE GENOMIC DNA]</scope>
    <source>
        <strain evidence="3">Houghton</strain>
    </source>
</reference>
<reference evidence="3" key="1">
    <citation type="submission" date="2013-10" db="EMBL/GenBank/DDBJ databases">
        <title>Genomic analysis of the causative agents of coccidiosis in chickens.</title>
        <authorList>
            <person name="Reid A.J."/>
            <person name="Blake D."/>
            <person name="Billington K."/>
            <person name="Browne H."/>
            <person name="Dunn M."/>
            <person name="Hung S."/>
            <person name="Kawahara F."/>
            <person name="Miranda-Saavedra D."/>
            <person name="Mourier T."/>
            <person name="Nagra H."/>
            <person name="Otto T.D."/>
            <person name="Rawlings N."/>
            <person name="Sanchez A."/>
            <person name="Sanders M."/>
            <person name="Subramaniam C."/>
            <person name="Tay Y."/>
            <person name="Dear P."/>
            <person name="Doerig C."/>
            <person name="Gruber A."/>
            <person name="Parkinson J."/>
            <person name="Shirley M."/>
            <person name="Wan K.L."/>
            <person name="Berriman M."/>
            <person name="Tomley F."/>
            <person name="Pain A."/>
        </authorList>
    </citation>
    <scope>NUCLEOTIDE SEQUENCE [LARGE SCALE GENOMIC DNA]</scope>
    <source>
        <strain evidence="3">Houghton</strain>
    </source>
</reference>
<feature type="transmembrane region" description="Helical" evidence="2">
    <location>
        <begin position="815"/>
        <end position="837"/>
    </location>
</feature>
<sequence>MARNRCHEGVNPFIKPEDLHLWLISLSLLMILTSSLSFASQQFRLGNDPPWVDFAILVNWGFVFGACVIMWSLARTMDNEKAEWKLLYLSMASVLVPRSCFPLRFGECVMNYMCFAGFNFFIGNPSWKTHVCCGFAVVVVTISDFAWGTLPPLFVVVKAVSAVVTVGIGYMGYQIVQVFHRHLREAKRPTLPMSCSFTTAAECKEKGRSNGLSIHPKRETSFSLPHRDCRRRIRMFKRARVHDSSAIKSKHVLLTKCNGVAARSGRQRPRLCAVSSNRVDVRRYWTTLDNYAPLFFQAVQRRLILCKDDMLRYVTEIEDSGVWSKDKEPQLFVVPRCHYGYVDSKWYLDMSLPRPLRGYFCHSFRAGAKSMHFMPAARASPEQAVPDAAVAWTTSPTPTYTACMGFDSVEAMRRYRSLFHSSVSAEHSHSDQCNSCENGTLASAHPYRKDRHQTCRQQDCPQPGEKSSGTAESAVITVQQNHDSSVLHKEDQSKAGRVTDFVGHDDSSGRCNDRIHYSQRTCGGCDSRCFLRSRRLAWKLNASEPTKCAMTLNRPCLHAESQWCGCLKHPSAQESNRNPDCREPYGGLGIREETIMPRMKLGKFEDSAIERWYLLWRAECVPGFYKEISNINLLICGLQCIFEVLKGFAVECFGLAVDKNGATTTDQLELLGVVIQKPSWGLILSALCKPLLEFGILSALIIPMKFMESRGARNAWKFQLLGLGQAVTYMIFTFCDLSRRSFTISKGLHVTEATKFPKGMDANFVVGGHLVLPMFIVALTVHLRRIPEATILFTSATSAVVTVVILSIVGWEFKVVAFLMLSRIQYSLFAIMVARAFENVRRKLFSTQVLPFLMYLSTLANSQRVKSICALRTERRRCGCQHIGSH</sequence>
<feature type="region of interest" description="Disordered" evidence="1">
    <location>
        <begin position="453"/>
        <end position="472"/>
    </location>
</feature>
<dbReference type="OrthoDB" id="346464at2759"/>
<dbReference type="GeneID" id="25476541"/>
<feature type="transmembrane region" description="Helical" evidence="2">
    <location>
        <begin position="714"/>
        <end position="732"/>
    </location>
</feature>
<name>U6MRD3_9EIME</name>
<evidence type="ECO:0000313" key="4">
    <source>
        <dbReference type="Proteomes" id="UP000030754"/>
    </source>
</evidence>
<feature type="transmembrane region" description="Helical" evidence="2">
    <location>
        <begin position="764"/>
        <end position="783"/>
    </location>
</feature>
<feature type="transmembrane region" description="Helical" evidence="2">
    <location>
        <begin position="153"/>
        <end position="173"/>
    </location>
</feature>
<keyword evidence="2" id="KW-1133">Transmembrane helix</keyword>
<dbReference type="Proteomes" id="UP000030754">
    <property type="component" value="Unassembled WGS sequence"/>
</dbReference>
<dbReference type="AlphaFoldDB" id="U6MRD3"/>
<accession>U6MRD3</accession>
<keyword evidence="2" id="KW-0812">Transmembrane</keyword>
<keyword evidence="2" id="KW-0472">Membrane</keyword>
<feature type="transmembrane region" description="Helical" evidence="2">
    <location>
        <begin position="125"/>
        <end position="146"/>
    </location>
</feature>
<keyword evidence="4" id="KW-1185">Reference proteome</keyword>
<organism evidence="3 4">
    <name type="scientific">Eimeria necatrix</name>
    <dbReference type="NCBI Taxonomy" id="51315"/>
    <lineage>
        <taxon>Eukaryota</taxon>
        <taxon>Sar</taxon>
        <taxon>Alveolata</taxon>
        <taxon>Apicomplexa</taxon>
        <taxon>Conoidasida</taxon>
        <taxon>Coccidia</taxon>
        <taxon>Eucoccidiorida</taxon>
        <taxon>Eimeriorina</taxon>
        <taxon>Eimeriidae</taxon>
        <taxon>Eimeria</taxon>
    </lineage>
</organism>
<gene>
    <name evidence="3" type="ORF">ENH_00064040</name>
</gene>
<feature type="transmembrane region" description="Helical" evidence="2">
    <location>
        <begin position="680"/>
        <end position="702"/>
    </location>
</feature>
<dbReference type="VEuPathDB" id="ToxoDB:ENH_00064040"/>
<proteinExistence type="predicted"/>
<evidence type="ECO:0000256" key="1">
    <source>
        <dbReference type="SAM" id="MobiDB-lite"/>
    </source>
</evidence>
<dbReference type="RefSeq" id="XP_013432692.1">
    <property type="nucleotide sequence ID" value="XM_013577238.1"/>
</dbReference>
<feature type="transmembrane region" description="Helical" evidence="2">
    <location>
        <begin position="790"/>
        <end position="809"/>
    </location>
</feature>